<keyword evidence="1" id="KW-0472">Membrane</keyword>
<dbReference type="HOGENOM" id="CLU_1452529_0_0_0"/>
<dbReference type="STRING" id="682795.AciX8_4193"/>
<evidence type="ECO:0000313" key="3">
    <source>
        <dbReference type="Proteomes" id="UP000007113"/>
    </source>
</evidence>
<dbReference type="AlphaFoldDB" id="G8NRN1"/>
<keyword evidence="1" id="KW-1133">Transmembrane helix</keyword>
<accession>G8NRN1</accession>
<name>G8NRN1_GRAMM</name>
<proteinExistence type="predicted"/>
<dbReference type="Proteomes" id="UP000007113">
    <property type="component" value="Chromosome"/>
</dbReference>
<dbReference type="EMBL" id="CP003130">
    <property type="protein sequence ID" value="AEU38472.1"/>
    <property type="molecule type" value="Genomic_DNA"/>
</dbReference>
<evidence type="ECO:0000313" key="2">
    <source>
        <dbReference type="EMBL" id="AEU38472.1"/>
    </source>
</evidence>
<dbReference type="KEGG" id="gma:AciX8_4193"/>
<evidence type="ECO:0000256" key="1">
    <source>
        <dbReference type="SAM" id="Phobius"/>
    </source>
</evidence>
<gene>
    <name evidence="2" type="ordered locus">AciX8_4193</name>
</gene>
<reference evidence="2 3" key="1">
    <citation type="submission" date="2011-11" db="EMBL/GenBank/DDBJ databases">
        <title>Complete sequence of Granulicella mallensis MP5ACTX8.</title>
        <authorList>
            <consortium name="US DOE Joint Genome Institute"/>
            <person name="Lucas S."/>
            <person name="Copeland A."/>
            <person name="Lapidus A."/>
            <person name="Cheng J.-F."/>
            <person name="Goodwin L."/>
            <person name="Pitluck S."/>
            <person name="Peters L."/>
            <person name="Lu M."/>
            <person name="Detter J.C."/>
            <person name="Han C."/>
            <person name="Tapia R."/>
            <person name="Land M."/>
            <person name="Hauser L."/>
            <person name="Kyrpides N."/>
            <person name="Ivanova N."/>
            <person name="Mikhailova N."/>
            <person name="Pagani I."/>
            <person name="Rawat S."/>
            <person name="Mannisto M."/>
            <person name="Haggblom M."/>
            <person name="Woyke T."/>
        </authorList>
    </citation>
    <scope>NUCLEOTIDE SEQUENCE [LARGE SCALE GENOMIC DNA]</scope>
    <source>
        <strain evidence="3">ATCC BAA-1857 / DSM 23137 / MP5ACTX8</strain>
    </source>
</reference>
<organism evidence="2 3">
    <name type="scientific">Granulicella mallensis (strain ATCC BAA-1857 / DSM 23137 / MP5ACTX8)</name>
    <dbReference type="NCBI Taxonomy" id="682795"/>
    <lineage>
        <taxon>Bacteria</taxon>
        <taxon>Pseudomonadati</taxon>
        <taxon>Acidobacteriota</taxon>
        <taxon>Terriglobia</taxon>
        <taxon>Terriglobales</taxon>
        <taxon>Acidobacteriaceae</taxon>
        <taxon>Granulicella</taxon>
    </lineage>
</organism>
<keyword evidence="1" id="KW-0812">Transmembrane</keyword>
<protein>
    <submittedName>
        <fullName evidence="2">Uncharacterized protein</fullName>
    </submittedName>
</protein>
<feature type="transmembrane region" description="Helical" evidence="1">
    <location>
        <begin position="12"/>
        <end position="32"/>
    </location>
</feature>
<keyword evidence="3" id="KW-1185">Reference proteome</keyword>
<sequence>MLHTWEDKKAVYMSPTIVGLCVVAFLLLVGWMNRDFVHGWFSHITPASKNELRGEWVGHLDIDGMLEPDQKDVKKKAVIRFNLKITDSFLEKYGGRGELTIEGEKPQSIEVRDLWPQSNPKDGTFQTGIWLDTYTPETKNDSFSGGFKGIFKPGSLSLERDDQGGYSMKGVLQKGSDADYDALVKQMQQTVEK</sequence>